<gene>
    <name evidence="1" type="ORF">SLEP1_g7011</name>
</gene>
<proteinExistence type="predicted"/>
<protein>
    <submittedName>
        <fullName evidence="1">Uncharacterized protein</fullName>
    </submittedName>
</protein>
<keyword evidence="2" id="KW-1185">Reference proteome</keyword>
<dbReference type="EMBL" id="BPVZ01000007">
    <property type="protein sequence ID" value="GKU93417.1"/>
    <property type="molecule type" value="Genomic_DNA"/>
</dbReference>
<evidence type="ECO:0000313" key="1">
    <source>
        <dbReference type="EMBL" id="GKU93417.1"/>
    </source>
</evidence>
<name>A0AAV5I3C3_9ROSI</name>
<sequence>MTFTLGGGSYVLSYSKHSYHIKRLLRNCHKVLLGG</sequence>
<reference evidence="1 2" key="1">
    <citation type="journal article" date="2021" name="Commun. Biol.">
        <title>The genome of Shorea leprosula (Dipterocarpaceae) highlights the ecological relevance of drought in aseasonal tropical rainforests.</title>
        <authorList>
            <person name="Ng K.K.S."/>
            <person name="Kobayashi M.J."/>
            <person name="Fawcett J.A."/>
            <person name="Hatakeyama M."/>
            <person name="Paape T."/>
            <person name="Ng C.H."/>
            <person name="Ang C.C."/>
            <person name="Tnah L.H."/>
            <person name="Lee C.T."/>
            <person name="Nishiyama T."/>
            <person name="Sese J."/>
            <person name="O'Brien M.J."/>
            <person name="Copetti D."/>
            <person name="Mohd Noor M.I."/>
            <person name="Ong R.C."/>
            <person name="Putra M."/>
            <person name="Sireger I.Z."/>
            <person name="Indrioko S."/>
            <person name="Kosugi Y."/>
            <person name="Izuno A."/>
            <person name="Isagi Y."/>
            <person name="Lee S.L."/>
            <person name="Shimizu K.K."/>
        </authorList>
    </citation>
    <scope>NUCLEOTIDE SEQUENCE [LARGE SCALE GENOMIC DNA]</scope>
    <source>
        <strain evidence="1">214</strain>
    </source>
</reference>
<dbReference type="AlphaFoldDB" id="A0AAV5I3C3"/>
<comment type="caution">
    <text evidence="1">The sequence shown here is derived from an EMBL/GenBank/DDBJ whole genome shotgun (WGS) entry which is preliminary data.</text>
</comment>
<dbReference type="Proteomes" id="UP001054252">
    <property type="component" value="Unassembled WGS sequence"/>
</dbReference>
<organism evidence="1 2">
    <name type="scientific">Rubroshorea leprosula</name>
    <dbReference type="NCBI Taxonomy" id="152421"/>
    <lineage>
        <taxon>Eukaryota</taxon>
        <taxon>Viridiplantae</taxon>
        <taxon>Streptophyta</taxon>
        <taxon>Embryophyta</taxon>
        <taxon>Tracheophyta</taxon>
        <taxon>Spermatophyta</taxon>
        <taxon>Magnoliopsida</taxon>
        <taxon>eudicotyledons</taxon>
        <taxon>Gunneridae</taxon>
        <taxon>Pentapetalae</taxon>
        <taxon>rosids</taxon>
        <taxon>malvids</taxon>
        <taxon>Malvales</taxon>
        <taxon>Dipterocarpaceae</taxon>
        <taxon>Rubroshorea</taxon>
    </lineage>
</organism>
<accession>A0AAV5I3C3</accession>
<evidence type="ECO:0000313" key="2">
    <source>
        <dbReference type="Proteomes" id="UP001054252"/>
    </source>
</evidence>